<proteinExistence type="predicted"/>
<dbReference type="Proteomes" id="UP000274131">
    <property type="component" value="Unassembled WGS sequence"/>
</dbReference>
<dbReference type="AlphaFoldDB" id="A0A0N4VQJ1"/>
<dbReference type="Gene3D" id="1.20.1070.10">
    <property type="entry name" value="Rhodopsin 7-helix transmembrane proteins"/>
    <property type="match status" value="1"/>
</dbReference>
<protein>
    <submittedName>
        <fullName evidence="9">G_PROTEIN_RECEP_F1_2 domain-containing protein</fullName>
    </submittedName>
</protein>
<feature type="transmembrane region" description="Helical" evidence="5">
    <location>
        <begin position="87"/>
        <end position="106"/>
    </location>
</feature>
<organism evidence="9">
    <name type="scientific">Enterobius vermicularis</name>
    <name type="common">Human pinworm</name>
    <dbReference type="NCBI Taxonomy" id="51028"/>
    <lineage>
        <taxon>Eukaryota</taxon>
        <taxon>Metazoa</taxon>
        <taxon>Ecdysozoa</taxon>
        <taxon>Nematoda</taxon>
        <taxon>Chromadorea</taxon>
        <taxon>Rhabditida</taxon>
        <taxon>Spirurina</taxon>
        <taxon>Oxyuridomorpha</taxon>
        <taxon>Oxyuroidea</taxon>
        <taxon>Oxyuridae</taxon>
        <taxon>Enterobius</taxon>
    </lineage>
</organism>
<dbReference type="GO" id="GO:0016020">
    <property type="term" value="C:membrane"/>
    <property type="evidence" value="ECO:0007669"/>
    <property type="project" value="UniProtKB-SubCell"/>
</dbReference>
<evidence type="ECO:0000313" key="7">
    <source>
        <dbReference type="EMBL" id="VDD97686.1"/>
    </source>
</evidence>
<evidence type="ECO:0000256" key="1">
    <source>
        <dbReference type="ARBA" id="ARBA00004370"/>
    </source>
</evidence>
<name>A0A0N4VQJ1_ENTVE</name>
<sequence>MPMMTTNAISYCFANFTDVEREEFQRTSKVDLDTVYHIYFGWIPLPVAFCGLLLTTLHIMAVYHAIRLKRVSRKCYLLILNKSIGDILCSCSAISTAIYVLVARTISKDVMAALETFFIGGFWSATVSFVSISIIKLYAVWRPFEYKQRFTMKRCVRLIAMSWILFLIMASTTLIVNALVKVPLLSKWSGCQVETCLRHMYRVRNSFVVLMYATTIAAYVVIIILMKRALMTTRLIRQRSNKEKLYLKIRFPMWKLSLNVGTFTILNFLYVLWSISILIRPNHCHFLLNLSEMMRQLGIIRY</sequence>
<keyword evidence="4 5" id="KW-0472">Membrane</keyword>
<dbReference type="CDD" id="cd00637">
    <property type="entry name" value="7tm_classA_rhodopsin-like"/>
    <property type="match status" value="1"/>
</dbReference>
<feature type="transmembrane region" description="Helical" evidence="5">
    <location>
        <begin position="251"/>
        <end position="273"/>
    </location>
</feature>
<feature type="domain" description="G-protein coupled receptors family 1 profile" evidence="6">
    <location>
        <begin position="57"/>
        <end position="237"/>
    </location>
</feature>
<reference evidence="9" key="1">
    <citation type="submission" date="2017-02" db="UniProtKB">
        <authorList>
            <consortium name="WormBaseParasite"/>
        </authorList>
    </citation>
    <scope>IDENTIFICATION</scope>
</reference>
<feature type="transmembrane region" description="Helical" evidence="5">
    <location>
        <begin position="118"/>
        <end position="138"/>
    </location>
</feature>
<feature type="transmembrane region" description="Helical" evidence="5">
    <location>
        <begin position="39"/>
        <end position="66"/>
    </location>
</feature>
<feature type="transmembrane region" description="Helical" evidence="5">
    <location>
        <begin position="207"/>
        <end position="230"/>
    </location>
</feature>
<keyword evidence="2 5" id="KW-0812">Transmembrane</keyword>
<keyword evidence="3 5" id="KW-1133">Transmembrane helix</keyword>
<evidence type="ECO:0000313" key="8">
    <source>
        <dbReference type="Proteomes" id="UP000274131"/>
    </source>
</evidence>
<gene>
    <name evidence="7" type="ORF">EVEC_LOCUS12437</name>
</gene>
<evidence type="ECO:0000256" key="3">
    <source>
        <dbReference type="ARBA" id="ARBA00022989"/>
    </source>
</evidence>
<comment type="subcellular location">
    <subcellularLocation>
        <location evidence="1">Membrane</location>
    </subcellularLocation>
</comment>
<dbReference type="OrthoDB" id="5845493at2759"/>
<evidence type="ECO:0000256" key="5">
    <source>
        <dbReference type="SAM" id="Phobius"/>
    </source>
</evidence>
<dbReference type="SUPFAM" id="SSF81321">
    <property type="entry name" value="Family A G protein-coupled receptor-like"/>
    <property type="match status" value="1"/>
</dbReference>
<feature type="transmembrane region" description="Helical" evidence="5">
    <location>
        <begin position="158"/>
        <end position="180"/>
    </location>
</feature>
<dbReference type="PROSITE" id="PS50262">
    <property type="entry name" value="G_PROTEIN_RECEP_F1_2"/>
    <property type="match status" value="1"/>
</dbReference>
<dbReference type="EMBL" id="UXUI01014645">
    <property type="protein sequence ID" value="VDD97686.1"/>
    <property type="molecule type" value="Genomic_DNA"/>
</dbReference>
<dbReference type="WBParaSite" id="EVEC_0001329201-mRNA-1">
    <property type="protein sequence ID" value="EVEC_0001329201-mRNA-1"/>
    <property type="gene ID" value="EVEC_0001329201"/>
</dbReference>
<accession>A0A0N4VQJ1</accession>
<keyword evidence="8" id="KW-1185">Reference proteome</keyword>
<evidence type="ECO:0000256" key="4">
    <source>
        <dbReference type="ARBA" id="ARBA00023136"/>
    </source>
</evidence>
<reference evidence="7 8" key="2">
    <citation type="submission" date="2018-10" db="EMBL/GenBank/DDBJ databases">
        <authorList>
            <consortium name="Pathogen Informatics"/>
        </authorList>
    </citation>
    <scope>NUCLEOTIDE SEQUENCE [LARGE SCALE GENOMIC DNA]</scope>
</reference>
<dbReference type="InterPro" id="IPR017452">
    <property type="entry name" value="GPCR_Rhodpsn_7TM"/>
</dbReference>
<evidence type="ECO:0000259" key="6">
    <source>
        <dbReference type="PROSITE" id="PS50262"/>
    </source>
</evidence>
<evidence type="ECO:0000313" key="9">
    <source>
        <dbReference type="WBParaSite" id="EVEC_0001329201-mRNA-1"/>
    </source>
</evidence>
<evidence type="ECO:0000256" key="2">
    <source>
        <dbReference type="ARBA" id="ARBA00022692"/>
    </source>
</evidence>